<protein>
    <submittedName>
        <fullName evidence="1">Uncharacterized protein</fullName>
    </submittedName>
</protein>
<gene>
    <name evidence="1" type="ordered locus">Shal_3177</name>
</gene>
<evidence type="ECO:0000313" key="1">
    <source>
        <dbReference type="EMBL" id="ABZ77724.1"/>
    </source>
</evidence>
<reference evidence="1" key="1">
    <citation type="submission" date="2008-01" db="EMBL/GenBank/DDBJ databases">
        <title>Complete sequence of Shewanella halifaxensis HAW-EB4.</title>
        <authorList>
            <consortium name="US DOE Joint Genome Institute"/>
            <person name="Copeland A."/>
            <person name="Lucas S."/>
            <person name="Lapidus A."/>
            <person name="Glavina del Rio T."/>
            <person name="Dalin E."/>
            <person name="Tice H."/>
            <person name="Bruce D."/>
            <person name="Goodwin L."/>
            <person name="Pitluck S."/>
            <person name="Sims D."/>
            <person name="Brettin T."/>
            <person name="Detter J.C."/>
            <person name="Han C."/>
            <person name="Kuske C.R."/>
            <person name="Schmutz J."/>
            <person name="Larimer F."/>
            <person name="Land M."/>
            <person name="Hauser L."/>
            <person name="Kyrpides N."/>
            <person name="Kim E."/>
            <person name="Zhao J.-S."/>
            <person name="Richardson P."/>
        </authorList>
    </citation>
    <scope>NUCLEOTIDE SEQUENCE [LARGE SCALE GENOMIC DNA]</scope>
    <source>
        <strain evidence="1">HAW-EB4</strain>
    </source>
</reference>
<sequence>MTIGEQAMLISAKAERVYLDGDNQLQMDYLLEYIERLETQLANEKVIADLSQSFSTHIKSRSILSTEEQTMLSQLFYREPKM</sequence>
<keyword evidence="2" id="KW-1185">Reference proteome</keyword>
<dbReference type="Proteomes" id="UP000001317">
    <property type="component" value="Chromosome"/>
</dbReference>
<dbReference type="EMBL" id="CP000931">
    <property type="protein sequence ID" value="ABZ77724.1"/>
    <property type="molecule type" value="Genomic_DNA"/>
</dbReference>
<evidence type="ECO:0000313" key="2">
    <source>
        <dbReference type="Proteomes" id="UP000001317"/>
    </source>
</evidence>
<dbReference type="KEGG" id="shl:Shal_3177"/>
<organism evidence="1 2">
    <name type="scientific">Shewanella halifaxensis (strain HAW-EB4)</name>
    <dbReference type="NCBI Taxonomy" id="458817"/>
    <lineage>
        <taxon>Bacteria</taxon>
        <taxon>Pseudomonadati</taxon>
        <taxon>Pseudomonadota</taxon>
        <taxon>Gammaproteobacteria</taxon>
        <taxon>Alteromonadales</taxon>
        <taxon>Shewanellaceae</taxon>
        <taxon>Shewanella</taxon>
    </lineage>
</organism>
<dbReference type="eggNOG" id="ENOG5031AT5">
    <property type="taxonomic scope" value="Bacteria"/>
</dbReference>
<dbReference type="HOGENOM" id="CLU_2604121_0_0_6"/>
<dbReference type="AlphaFoldDB" id="B0TQZ3"/>
<dbReference type="STRING" id="458817.Shal_3177"/>
<accession>B0TQZ3</accession>
<proteinExistence type="predicted"/>
<name>B0TQZ3_SHEHH</name>